<keyword evidence="4" id="KW-1185">Reference proteome</keyword>
<reference evidence="3 4" key="1">
    <citation type="submission" date="2015-12" db="EMBL/GenBank/DDBJ databases">
        <title>The genome of Folsomia candida.</title>
        <authorList>
            <person name="Faddeeva A."/>
            <person name="Derks M.F."/>
            <person name="Anvar Y."/>
            <person name="Smit S."/>
            <person name="Van Straalen N."/>
            <person name="Roelofs D."/>
        </authorList>
    </citation>
    <scope>NUCLEOTIDE SEQUENCE [LARGE SCALE GENOMIC DNA]</scope>
    <source>
        <strain evidence="3 4">VU population</strain>
        <tissue evidence="3">Whole body</tissue>
    </source>
</reference>
<sequence length="350" mass="40210">MDYDKTVLGERRRTARIRERDTIDYFKDKGKCRDELSVTDSHQLKLLSTCGDQGTAIAILSETHQLNITLNPQSRLAFPKRGFLAYYRVIGCKDPEVPQNSYLTFRNATTAVVICDVGHVFPDSLSRTRWLYCSPLDHRWLGSFPFCNDIRNLAKRNVSIEQMLKNDPSVWPLRHPMSDQIYFSDVGLPVIVIMLIFGLHGVILYLIWRQRNRLEEIENQTNLEMERMCSTNAAEEGSIFSFPDSFVEDLWDDDDELEETDQDRTLTTLTLHETDTTPNSSAARKITDFSHSEERNNGHIRYYLFHNDTTTSSTATSHNNTSVRNGHKPHAGYIGGQLVTFNGYFRQTAV</sequence>
<feature type="transmembrane region" description="Helical" evidence="2">
    <location>
        <begin position="186"/>
        <end position="208"/>
    </location>
</feature>
<dbReference type="OMA" id="FRNATHA"/>
<name>A0A226EZ83_FOLCA</name>
<keyword evidence="2" id="KW-1133">Transmembrane helix</keyword>
<proteinExistence type="predicted"/>
<dbReference type="InterPro" id="IPR035976">
    <property type="entry name" value="Sushi/SCR/CCP_sf"/>
</dbReference>
<dbReference type="AlphaFoldDB" id="A0A226EZ83"/>
<keyword evidence="2" id="KW-0812">Transmembrane</keyword>
<dbReference type="OrthoDB" id="6431754at2759"/>
<gene>
    <name evidence="3" type="ORF">Fcan01_01810</name>
</gene>
<dbReference type="Proteomes" id="UP000198287">
    <property type="component" value="Unassembled WGS sequence"/>
</dbReference>
<dbReference type="STRING" id="158441.A0A226EZ83"/>
<protein>
    <submittedName>
        <fullName evidence="3">Uncharacterized protein</fullName>
    </submittedName>
</protein>
<dbReference type="SUPFAM" id="SSF57535">
    <property type="entry name" value="Complement control module/SCR domain"/>
    <property type="match status" value="1"/>
</dbReference>
<evidence type="ECO:0000256" key="1">
    <source>
        <dbReference type="ARBA" id="ARBA00023157"/>
    </source>
</evidence>
<dbReference type="EMBL" id="LNIX01000001">
    <property type="protein sequence ID" value="OXA62895.1"/>
    <property type="molecule type" value="Genomic_DNA"/>
</dbReference>
<evidence type="ECO:0000313" key="3">
    <source>
        <dbReference type="EMBL" id="OXA62895.1"/>
    </source>
</evidence>
<evidence type="ECO:0000313" key="4">
    <source>
        <dbReference type="Proteomes" id="UP000198287"/>
    </source>
</evidence>
<accession>A0A226EZ83</accession>
<keyword evidence="2" id="KW-0472">Membrane</keyword>
<evidence type="ECO:0000256" key="2">
    <source>
        <dbReference type="SAM" id="Phobius"/>
    </source>
</evidence>
<organism evidence="3 4">
    <name type="scientific">Folsomia candida</name>
    <name type="common">Springtail</name>
    <dbReference type="NCBI Taxonomy" id="158441"/>
    <lineage>
        <taxon>Eukaryota</taxon>
        <taxon>Metazoa</taxon>
        <taxon>Ecdysozoa</taxon>
        <taxon>Arthropoda</taxon>
        <taxon>Hexapoda</taxon>
        <taxon>Collembola</taxon>
        <taxon>Entomobryomorpha</taxon>
        <taxon>Isotomoidea</taxon>
        <taxon>Isotomidae</taxon>
        <taxon>Proisotominae</taxon>
        <taxon>Folsomia</taxon>
    </lineage>
</organism>
<comment type="caution">
    <text evidence="3">The sequence shown here is derived from an EMBL/GenBank/DDBJ whole genome shotgun (WGS) entry which is preliminary data.</text>
</comment>
<keyword evidence="1" id="KW-1015">Disulfide bond</keyword>